<dbReference type="GO" id="GO:0019379">
    <property type="term" value="P:sulfate assimilation, phosphoadenylyl sulfate reduction by phosphoadenylyl-sulfate reductase (thioredoxin)"/>
    <property type="evidence" value="ECO:0007669"/>
    <property type="project" value="TreeGrafter"/>
</dbReference>
<dbReference type="GO" id="GO:0005737">
    <property type="term" value="C:cytoplasm"/>
    <property type="evidence" value="ECO:0007669"/>
    <property type="project" value="TreeGrafter"/>
</dbReference>
<dbReference type="Pfam" id="PF01583">
    <property type="entry name" value="APS_kinase"/>
    <property type="match status" value="1"/>
</dbReference>
<comment type="function">
    <text evidence="6">Catalyzes the synthesis of activated sulfate.</text>
</comment>
<dbReference type="InterPro" id="IPR002891">
    <property type="entry name" value="APS"/>
</dbReference>
<reference evidence="9" key="1">
    <citation type="submission" date="2016-04" db="EMBL/GenBank/DDBJ databases">
        <authorList>
            <person name="Chen L."/>
            <person name="Zhuang W."/>
            <person name="Wang G."/>
        </authorList>
    </citation>
    <scope>NUCLEOTIDE SEQUENCE [LARGE SCALE GENOMIC DNA]</scope>
    <source>
        <strain evidence="9">17621</strain>
    </source>
</reference>
<dbReference type="PANTHER" id="PTHR42700">
    <property type="entry name" value="SULFATE ADENYLYLTRANSFERASE"/>
    <property type="match status" value="1"/>
</dbReference>
<dbReference type="NCBIfam" id="TIGR00455">
    <property type="entry name" value="apsK"/>
    <property type="match status" value="1"/>
</dbReference>
<comment type="caution">
    <text evidence="8">The sequence shown here is derived from an EMBL/GenBank/DDBJ whole genome shotgun (WGS) entry which is preliminary data.</text>
</comment>
<evidence type="ECO:0000256" key="5">
    <source>
        <dbReference type="ARBA" id="ARBA00022840"/>
    </source>
</evidence>
<protein>
    <recommendedName>
        <fullName evidence="2 6">Adenylyl-sulfate kinase</fullName>
        <ecNumber evidence="2 6">2.7.1.25</ecNumber>
    </recommendedName>
</protein>
<feature type="domain" description="APS kinase" evidence="7">
    <location>
        <begin position="2"/>
        <end position="151"/>
    </location>
</feature>
<comment type="similarity">
    <text evidence="6">Belongs to the APS kinase family.</text>
</comment>
<evidence type="ECO:0000256" key="6">
    <source>
        <dbReference type="RuleBase" id="RU004347"/>
    </source>
</evidence>
<name>A0A1V9EVV1_9BACT</name>
<keyword evidence="5 6" id="KW-0067">ATP-binding</keyword>
<sequence length="178" mass="20087">MIIQLTGLSGAGKTTLATGAKSLLEKHALVTEIIDGDVYRKTLCKDLGFSPKDRMENIRRLGKLAWSFKEQTDIILIAAINPFEAIRNELRDQYDSKTVWVKCDMAVLIKRDPKKLYKRALLHDDHPDKIYNLTGVNDKYEIPAAPDLIIDTSLETPAQSVQKLYEFLLSNKKDPEGA</sequence>
<evidence type="ECO:0000256" key="1">
    <source>
        <dbReference type="ARBA" id="ARBA00001823"/>
    </source>
</evidence>
<evidence type="ECO:0000313" key="9">
    <source>
        <dbReference type="Proteomes" id="UP000192610"/>
    </source>
</evidence>
<dbReference type="RefSeq" id="WP_081198617.1">
    <property type="nucleotide sequence ID" value="NZ_FOCZ01000001.1"/>
</dbReference>
<accession>A0A1V9EVV1</accession>
<dbReference type="GO" id="GO:0004020">
    <property type="term" value="F:adenylylsulfate kinase activity"/>
    <property type="evidence" value="ECO:0007669"/>
    <property type="project" value="UniProtKB-EC"/>
</dbReference>
<dbReference type="GO" id="GO:0070814">
    <property type="term" value="P:hydrogen sulfide biosynthetic process"/>
    <property type="evidence" value="ECO:0007669"/>
    <property type="project" value="UniProtKB-UniPathway"/>
</dbReference>
<dbReference type="GO" id="GO:0010134">
    <property type="term" value="P:sulfate assimilation via adenylyl sulfate reduction"/>
    <property type="evidence" value="ECO:0007669"/>
    <property type="project" value="TreeGrafter"/>
</dbReference>
<dbReference type="Gene3D" id="3.40.50.300">
    <property type="entry name" value="P-loop containing nucleotide triphosphate hydrolases"/>
    <property type="match status" value="1"/>
</dbReference>
<evidence type="ECO:0000256" key="3">
    <source>
        <dbReference type="ARBA" id="ARBA00022679"/>
    </source>
</evidence>
<evidence type="ECO:0000256" key="4">
    <source>
        <dbReference type="ARBA" id="ARBA00022741"/>
    </source>
</evidence>
<dbReference type="InterPro" id="IPR027417">
    <property type="entry name" value="P-loop_NTPase"/>
</dbReference>
<dbReference type="InterPro" id="IPR059117">
    <property type="entry name" value="APS_kinase_dom"/>
</dbReference>
<dbReference type="AlphaFoldDB" id="A0A1V9EVV1"/>
<organism evidence="8 9">
    <name type="scientific">Niastella yeongjuensis</name>
    <dbReference type="NCBI Taxonomy" id="354355"/>
    <lineage>
        <taxon>Bacteria</taxon>
        <taxon>Pseudomonadati</taxon>
        <taxon>Bacteroidota</taxon>
        <taxon>Chitinophagia</taxon>
        <taxon>Chitinophagales</taxon>
        <taxon>Chitinophagaceae</taxon>
        <taxon>Niastella</taxon>
    </lineage>
</organism>
<dbReference type="OrthoDB" id="9804504at2"/>
<dbReference type="CDD" id="cd02027">
    <property type="entry name" value="APSK"/>
    <property type="match status" value="1"/>
</dbReference>
<dbReference type="EC" id="2.7.1.25" evidence="2 6"/>
<keyword evidence="9" id="KW-1185">Reference proteome</keyword>
<dbReference type="SUPFAM" id="SSF52540">
    <property type="entry name" value="P-loop containing nucleoside triphosphate hydrolases"/>
    <property type="match status" value="1"/>
</dbReference>
<gene>
    <name evidence="8" type="ORF">A4H97_00100</name>
</gene>
<keyword evidence="3 6" id="KW-0808">Transferase</keyword>
<dbReference type="STRING" id="354355.SAMN05660816_00931"/>
<dbReference type="GO" id="GO:0004781">
    <property type="term" value="F:sulfate adenylyltransferase (ATP) activity"/>
    <property type="evidence" value="ECO:0007669"/>
    <property type="project" value="TreeGrafter"/>
</dbReference>
<dbReference type="GO" id="GO:0005524">
    <property type="term" value="F:ATP binding"/>
    <property type="evidence" value="ECO:0007669"/>
    <property type="project" value="UniProtKB-KW"/>
</dbReference>
<comment type="catalytic activity">
    <reaction evidence="1 6">
        <text>adenosine 5'-phosphosulfate + ATP = 3'-phosphoadenylyl sulfate + ADP + H(+)</text>
        <dbReference type="Rhea" id="RHEA:24152"/>
        <dbReference type="ChEBI" id="CHEBI:15378"/>
        <dbReference type="ChEBI" id="CHEBI:30616"/>
        <dbReference type="ChEBI" id="CHEBI:58243"/>
        <dbReference type="ChEBI" id="CHEBI:58339"/>
        <dbReference type="ChEBI" id="CHEBI:456216"/>
        <dbReference type="EC" id="2.7.1.25"/>
    </reaction>
</comment>
<dbReference type="UniPathway" id="UPA00140">
    <property type="reaction ID" value="UER00205"/>
</dbReference>
<evidence type="ECO:0000259" key="7">
    <source>
        <dbReference type="Pfam" id="PF01583"/>
    </source>
</evidence>
<evidence type="ECO:0000256" key="2">
    <source>
        <dbReference type="ARBA" id="ARBA00012121"/>
    </source>
</evidence>
<dbReference type="PANTHER" id="PTHR42700:SF1">
    <property type="entry name" value="SULFATE ADENYLYLTRANSFERASE"/>
    <property type="match status" value="1"/>
</dbReference>
<comment type="pathway">
    <text evidence="6">Sulfur metabolism; hydrogen sulfide biosynthesis; sulfite from sulfate: step 2/3.</text>
</comment>
<dbReference type="Proteomes" id="UP000192610">
    <property type="component" value="Unassembled WGS sequence"/>
</dbReference>
<keyword evidence="4 6" id="KW-0547">Nucleotide-binding</keyword>
<evidence type="ECO:0000313" key="8">
    <source>
        <dbReference type="EMBL" id="OQP50286.1"/>
    </source>
</evidence>
<dbReference type="EMBL" id="LVXG01000012">
    <property type="protein sequence ID" value="OQP50286.1"/>
    <property type="molecule type" value="Genomic_DNA"/>
</dbReference>
<proteinExistence type="inferred from homology"/>
<dbReference type="InterPro" id="IPR050512">
    <property type="entry name" value="Sulf_AdTrans/APS_kinase"/>
</dbReference>
<keyword evidence="6 8" id="KW-0418">Kinase</keyword>